<feature type="compositionally biased region" description="Basic and acidic residues" evidence="1">
    <location>
        <begin position="478"/>
        <end position="497"/>
    </location>
</feature>
<evidence type="ECO:0000313" key="3">
    <source>
        <dbReference type="EMBL" id="RKW71969.1"/>
    </source>
</evidence>
<name>A0A496PN96_9MICC</name>
<sequence length="497" mass="53075">MKRSPLDLAAVATAAVPGLVASQVGRLPDDAEDFDAALVVDSKGSRWRVRSPKHPDASLRLETELRALGGLSPTVRATLPFSVPTVAGTVKQGELKTFVYHHLDGHVLSLDELLASPDLATQVGRTIAAIHEIDRETVERAGLATYDAEEFRRARLSELDQVASSGKVPARLLRRWENAMEDVSLWRFNPSAVHGDLHEEQLFVHEDRLVAVTGWSDLHVGDPAEDLAWLLALDDQRTIDAVVNAYSARRGDKADPHLMRRATLAAEFALARWLARALTRGDAARVAEAEVLLADLDTNLQELGDRPVGLVEAGPERPEHAPSVTQLDDAAPTDPADADAAGGPVVDAKGDWVEPTAAENSTPEQPAVLTPAVTELPAPAVTAKPAAQAVAEPDPTPEVKPEQDAEPKQEAKPEQGDEPTPEATQEPAKKAASEDKETDEPADGPAAESADEDDDAVITDADVPDPATEAMTIVPPAEKPKPTAEEDPAAKKGREQD</sequence>
<dbReference type="Pfam" id="PF01636">
    <property type="entry name" value="APH"/>
    <property type="match status" value="1"/>
</dbReference>
<feature type="domain" description="Aminoglycoside phosphotransferase" evidence="2">
    <location>
        <begin position="32"/>
        <end position="251"/>
    </location>
</feature>
<dbReference type="SUPFAM" id="SSF56112">
    <property type="entry name" value="Protein kinase-like (PK-like)"/>
    <property type="match status" value="1"/>
</dbReference>
<reference evidence="3 4" key="1">
    <citation type="submission" date="2018-07" db="EMBL/GenBank/DDBJ databases">
        <title>Arthrobacter sp. nov., isolated from raw cow's milk with high bacterial count.</title>
        <authorList>
            <person name="Hahne J."/>
            <person name="Isele D."/>
            <person name="Lipski A."/>
        </authorList>
    </citation>
    <scope>NUCLEOTIDE SEQUENCE [LARGE SCALE GENOMIC DNA]</scope>
    <source>
        <strain evidence="3 4">JZ R-183</strain>
    </source>
</reference>
<keyword evidence="4" id="KW-1185">Reference proteome</keyword>
<evidence type="ECO:0000313" key="4">
    <source>
        <dbReference type="Proteomes" id="UP000273119"/>
    </source>
</evidence>
<evidence type="ECO:0000259" key="2">
    <source>
        <dbReference type="Pfam" id="PF01636"/>
    </source>
</evidence>
<comment type="caution">
    <text evidence="3">The sequence shown here is derived from an EMBL/GenBank/DDBJ whole genome shotgun (WGS) entry which is preliminary data.</text>
</comment>
<proteinExistence type="predicted"/>
<dbReference type="CDD" id="cd05152">
    <property type="entry name" value="MPH2"/>
    <property type="match status" value="1"/>
</dbReference>
<dbReference type="Proteomes" id="UP000273119">
    <property type="component" value="Unassembled WGS sequence"/>
</dbReference>
<dbReference type="RefSeq" id="WP_121484229.1">
    <property type="nucleotide sequence ID" value="NZ_QQXL01000001.1"/>
</dbReference>
<organism evidence="3 4">
    <name type="scientific">Galactobacter caseinivorans</name>
    <dbReference type="NCBI Taxonomy" id="2676123"/>
    <lineage>
        <taxon>Bacteria</taxon>
        <taxon>Bacillati</taxon>
        <taxon>Actinomycetota</taxon>
        <taxon>Actinomycetes</taxon>
        <taxon>Micrococcales</taxon>
        <taxon>Micrococcaceae</taxon>
        <taxon>Galactobacter</taxon>
    </lineage>
</organism>
<dbReference type="GO" id="GO:0016740">
    <property type="term" value="F:transferase activity"/>
    <property type="evidence" value="ECO:0007669"/>
    <property type="project" value="UniProtKB-KW"/>
</dbReference>
<dbReference type="EMBL" id="QQXL01000001">
    <property type="protein sequence ID" value="RKW71969.1"/>
    <property type="molecule type" value="Genomic_DNA"/>
</dbReference>
<evidence type="ECO:0000256" key="1">
    <source>
        <dbReference type="SAM" id="MobiDB-lite"/>
    </source>
</evidence>
<feature type="region of interest" description="Disordered" evidence="1">
    <location>
        <begin position="373"/>
        <end position="497"/>
    </location>
</feature>
<feature type="compositionally biased region" description="Low complexity" evidence="1">
    <location>
        <begin position="377"/>
        <end position="393"/>
    </location>
</feature>
<gene>
    <name evidence="3" type="ORF">DWQ67_01905</name>
</gene>
<feature type="region of interest" description="Disordered" evidence="1">
    <location>
        <begin position="309"/>
        <end position="349"/>
    </location>
</feature>
<keyword evidence="3" id="KW-0808">Transferase</keyword>
<dbReference type="InterPro" id="IPR002575">
    <property type="entry name" value="Aminoglycoside_PTrfase"/>
</dbReference>
<dbReference type="AlphaFoldDB" id="A0A496PN96"/>
<feature type="compositionally biased region" description="Low complexity" evidence="1">
    <location>
        <begin position="328"/>
        <end position="347"/>
    </location>
</feature>
<protein>
    <submittedName>
        <fullName evidence="3">Aminoglycoside phosphotransferase</fullName>
    </submittedName>
</protein>
<dbReference type="Gene3D" id="3.90.1200.10">
    <property type="match status" value="1"/>
</dbReference>
<dbReference type="InterPro" id="IPR011009">
    <property type="entry name" value="Kinase-like_dom_sf"/>
</dbReference>
<feature type="compositionally biased region" description="Low complexity" evidence="1">
    <location>
        <begin position="458"/>
        <end position="467"/>
    </location>
</feature>
<accession>A0A496PN96</accession>
<feature type="compositionally biased region" description="Basic and acidic residues" evidence="1">
    <location>
        <begin position="397"/>
        <end position="415"/>
    </location>
</feature>